<gene>
    <name evidence="2" type="ORF">IPP15_09345</name>
</gene>
<evidence type="ECO:0000313" key="3">
    <source>
        <dbReference type="Proteomes" id="UP000808337"/>
    </source>
</evidence>
<accession>A0A9D7XTD7</accession>
<dbReference type="InterPro" id="IPR045916">
    <property type="entry name" value="DUF5777"/>
</dbReference>
<reference evidence="2 3" key="1">
    <citation type="submission" date="2020-10" db="EMBL/GenBank/DDBJ databases">
        <title>Connecting structure to function with the recovery of over 1000 high-quality activated sludge metagenome-assembled genomes encoding full-length rRNA genes using long-read sequencing.</title>
        <authorList>
            <person name="Singleton C.M."/>
            <person name="Petriglieri F."/>
            <person name="Kristensen J.M."/>
            <person name="Kirkegaard R.H."/>
            <person name="Michaelsen T.Y."/>
            <person name="Andersen M.H."/>
            <person name="Karst S.M."/>
            <person name="Dueholm M.S."/>
            <person name="Nielsen P.H."/>
            <person name="Albertsen M."/>
        </authorList>
    </citation>
    <scope>NUCLEOTIDE SEQUENCE [LARGE SCALE GENOMIC DNA]</scope>
    <source>
        <strain evidence="2">Ribe_18-Q3-R11-54_MAXAC.273</strain>
    </source>
</reference>
<comment type="caution">
    <text evidence="2">The sequence shown here is derived from an EMBL/GenBank/DDBJ whole genome shotgun (WGS) entry which is preliminary data.</text>
</comment>
<dbReference type="Proteomes" id="UP000808337">
    <property type="component" value="Unassembled WGS sequence"/>
</dbReference>
<protein>
    <recommendedName>
        <fullName evidence="1">DUF5777 domain-containing protein</fullName>
    </recommendedName>
</protein>
<dbReference type="AlphaFoldDB" id="A0A9D7XTD7"/>
<proteinExistence type="predicted"/>
<organism evidence="2 3">
    <name type="scientific">Candidatus Opimibacter skivensis</name>
    <dbReference type="NCBI Taxonomy" id="2982028"/>
    <lineage>
        <taxon>Bacteria</taxon>
        <taxon>Pseudomonadati</taxon>
        <taxon>Bacteroidota</taxon>
        <taxon>Saprospiria</taxon>
        <taxon>Saprospirales</taxon>
        <taxon>Saprospiraceae</taxon>
        <taxon>Candidatus Opimibacter</taxon>
    </lineage>
</organism>
<feature type="domain" description="DUF5777" evidence="1">
    <location>
        <begin position="33"/>
        <end position="278"/>
    </location>
</feature>
<evidence type="ECO:0000313" key="2">
    <source>
        <dbReference type="EMBL" id="MBK9982617.1"/>
    </source>
</evidence>
<sequence>MAAADGQVIAQKEQDLLSLLGREETTEYAAASFKTDHVINLHSLENTAAGVLDIKISHRFGFLSEGLYQLFGLDQATIRIGADYGITDRLSIGVGRSSYEKSYDGFIKYKILRQSTGLRTMPITIAVLGTTCIETLHWAHPERNNLFSSRMYHVAQLIIGRKFSNGFSLQISPTLVHRNLVETASEKNDVLACGFAGRIKLNKRLSLNAEYIYLLPDQVAAGVHNSLSLGFDIETGGHVFQLHFTNSTSMIERGFIAETVGDWGKGDIHLGFNISRVFTIVKPKT</sequence>
<name>A0A9D7XTD7_9BACT</name>
<evidence type="ECO:0000259" key="1">
    <source>
        <dbReference type="Pfam" id="PF19089"/>
    </source>
</evidence>
<dbReference type="Pfam" id="PF19089">
    <property type="entry name" value="DUF5777"/>
    <property type="match status" value="1"/>
</dbReference>
<dbReference type="EMBL" id="JADKGY010000006">
    <property type="protein sequence ID" value="MBK9982617.1"/>
    <property type="molecule type" value="Genomic_DNA"/>
</dbReference>